<evidence type="ECO:0000259" key="2">
    <source>
        <dbReference type="Pfam" id="PF01052"/>
    </source>
</evidence>
<accession>A0A975WBE7</accession>
<dbReference type="Pfam" id="PF01052">
    <property type="entry name" value="FliMN_C"/>
    <property type="match status" value="1"/>
</dbReference>
<feature type="region of interest" description="Disordered" evidence="1">
    <location>
        <begin position="268"/>
        <end position="336"/>
    </location>
</feature>
<evidence type="ECO:0000313" key="4">
    <source>
        <dbReference type="Proteomes" id="UP000182932"/>
    </source>
</evidence>
<dbReference type="Proteomes" id="UP000182932">
    <property type="component" value="Unassembled WGS sequence"/>
</dbReference>
<keyword evidence="3" id="KW-0282">Flagellum</keyword>
<name>A0A975WBE7_9RHOB</name>
<dbReference type="SUPFAM" id="SSF101801">
    <property type="entry name" value="Surface presentation of antigens (SPOA)"/>
    <property type="match status" value="1"/>
</dbReference>
<comment type="caution">
    <text evidence="3">The sequence shown here is derived from an EMBL/GenBank/DDBJ whole genome shotgun (WGS) entry which is preliminary data.</text>
</comment>
<keyword evidence="3" id="KW-0969">Cilium</keyword>
<reference evidence="3 4" key="1">
    <citation type="submission" date="2016-10" db="EMBL/GenBank/DDBJ databases">
        <authorList>
            <person name="Varghese N."/>
            <person name="Submissions S."/>
        </authorList>
    </citation>
    <scope>NUCLEOTIDE SEQUENCE [LARGE SCALE GENOMIC DNA]</scope>
    <source>
        <strain evidence="3 4">FF3</strain>
    </source>
</reference>
<protein>
    <submittedName>
        <fullName evidence="3">Flagellar motor switch protein FliM</fullName>
    </submittedName>
</protein>
<dbReference type="InterPro" id="IPR036429">
    <property type="entry name" value="SpoA-like_sf"/>
</dbReference>
<organism evidence="3 4">
    <name type="scientific">Marinovum algicola</name>
    <dbReference type="NCBI Taxonomy" id="42444"/>
    <lineage>
        <taxon>Bacteria</taxon>
        <taxon>Pseudomonadati</taxon>
        <taxon>Pseudomonadota</taxon>
        <taxon>Alphaproteobacteria</taxon>
        <taxon>Rhodobacterales</taxon>
        <taxon>Roseobacteraceae</taxon>
        <taxon>Marinovum</taxon>
    </lineage>
</organism>
<sequence>MSPARALRLGLARAAAQLYELPVQVTEVKSTGLGGEEVAAACGPDMLLALLDGPDGARGAVALNRAMVAALIEVQVMGVVSTLELSDRALTPTDAAMVAPWLDAALERVDLALAEGLPVGTGPDCGKAGDWLVGYRFGAMAEDARALALALDATRFHLLRLTVDVALGRRTGEIALLLPAADMAERRNQAEPAATAGESFLQVPAELRVVAGRLSLPLSRAGALRPGDVLPLDRLALATAELRSVDGTLAGQARLGRVGEHWAVRFGPAARPEPPAEPVADTPARSAPAGPARQVPKEQVTSLPELPPMDFDDPPEPDTAPVALDGTQELGNAGFE</sequence>
<keyword evidence="4" id="KW-1185">Reference proteome</keyword>
<keyword evidence="3" id="KW-0966">Cell projection</keyword>
<dbReference type="Gene3D" id="2.30.330.10">
    <property type="entry name" value="SpoA-like"/>
    <property type="match status" value="1"/>
</dbReference>
<dbReference type="EMBL" id="FNYY01000010">
    <property type="protein sequence ID" value="SEJ76118.1"/>
    <property type="molecule type" value="Genomic_DNA"/>
</dbReference>
<feature type="domain" description="Flagellar motor switch protein FliN-like C-terminal" evidence="2">
    <location>
        <begin position="200"/>
        <end position="265"/>
    </location>
</feature>
<evidence type="ECO:0000313" key="3">
    <source>
        <dbReference type="EMBL" id="SEJ76118.1"/>
    </source>
</evidence>
<gene>
    <name evidence="3" type="ORF">SAMN04487940_11028</name>
</gene>
<evidence type="ECO:0000256" key="1">
    <source>
        <dbReference type="SAM" id="MobiDB-lite"/>
    </source>
</evidence>
<proteinExistence type="predicted"/>
<dbReference type="AlphaFoldDB" id="A0A975WBE7"/>
<dbReference type="InterPro" id="IPR001543">
    <property type="entry name" value="FliN-like_C"/>
</dbReference>